<dbReference type="SUPFAM" id="SSF52833">
    <property type="entry name" value="Thioredoxin-like"/>
    <property type="match status" value="1"/>
</dbReference>
<evidence type="ECO:0000313" key="4">
    <source>
        <dbReference type="Proteomes" id="UP001488838"/>
    </source>
</evidence>
<feature type="region of interest" description="Disordered" evidence="2">
    <location>
        <begin position="74"/>
        <end position="101"/>
    </location>
</feature>
<keyword evidence="1" id="KW-0676">Redox-active center</keyword>
<dbReference type="Proteomes" id="UP001488838">
    <property type="component" value="Unassembled WGS sequence"/>
</dbReference>
<name>A0AAW0HLA5_MYOGA</name>
<sequence length="142" mass="15440">MVHSSEKDPGASLSKPSGLCKCAGVLGRRSDQGPQTPDRKRSALSLLYPLHSLASSVLVPWGSGQCSQTLMVQRSLSFSSPPPPPPPRIPRQEEERATETTGEFEVFVDGKLVHSKKKGDGFVDETGLKKLMGIIDEEIKKR</sequence>
<evidence type="ECO:0008006" key="5">
    <source>
        <dbReference type="Google" id="ProtNLM"/>
    </source>
</evidence>
<dbReference type="EMBL" id="JBBHLL010000408">
    <property type="protein sequence ID" value="KAK7803664.1"/>
    <property type="molecule type" value="Genomic_DNA"/>
</dbReference>
<dbReference type="Pfam" id="PF10262">
    <property type="entry name" value="Rdx"/>
    <property type="match status" value="1"/>
</dbReference>
<gene>
    <name evidence="3" type="ORF">U0070_014035</name>
</gene>
<organism evidence="3 4">
    <name type="scientific">Myodes glareolus</name>
    <name type="common">Bank vole</name>
    <name type="synonym">Clethrionomys glareolus</name>
    <dbReference type="NCBI Taxonomy" id="447135"/>
    <lineage>
        <taxon>Eukaryota</taxon>
        <taxon>Metazoa</taxon>
        <taxon>Chordata</taxon>
        <taxon>Craniata</taxon>
        <taxon>Vertebrata</taxon>
        <taxon>Euteleostomi</taxon>
        <taxon>Mammalia</taxon>
        <taxon>Eutheria</taxon>
        <taxon>Euarchontoglires</taxon>
        <taxon>Glires</taxon>
        <taxon>Rodentia</taxon>
        <taxon>Myomorpha</taxon>
        <taxon>Muroidea</taxon>
        <taxon>Cricetidae</taxon>
        <taxon>Arvicolinae</taxon>
        <taxon>Myodes</taxon>
    </lineage>
</organism>
<protein>
    <recommendedName>
        <fullName evidence="5">Selenoprotein W</fullName>
    </recommendedName>
</protein>
<accession>A0AAW0HLA5</accession>
<feature type="region of interest" description="Disordered" evidence="2">
    <location>
        <begin position="1"/>
        <end position="40"/>
    </location>
</feature>
<proteinExistence type="predicted"/>
<dbReference type="InterPro" id="IPR036249">
    <property type="entry name" value="Thioredoxin-like_sf"/>
</dbReference>
<evidence type="ECO:0000256" key="2">
    <source>
        <dbReference type="SAM" id="MobiDB-lite"/>
    </source>
</evidence>
<dbReference type="AlphaFoldDB" id="A0AAW0HLA5"/>
<keyword evidence="4" id="KW-1185">Reference proteome</keyword>
<reference evidence="3 4" key="1">
    <citation type="journal article" date="2023" name="bioRxiv">
        <title>Conserved and derived expression patterns and positive selection on dental genes reveal complex evolutionary context of ever-growing rodent molars.</title>
        <authorList>
            <person name="Calamari Z.T."/>
            <person name="Song A."/>
            <person name="Cohen E."/>
            <person name="Akter M."/>
            <person name="Roy R.D."/>
            <person name="Hallikas O."/>
            <person name="Christensen M.M."/>
            <person name="Li P."/>
            <person name="Marangoni P."/>
            <person name="Jernvall J."/>
            <person name="Klein O.D."/>
        </authorList>
    </citation>
    <scope>NUCLEOTIDE SEQUENCE [LARGE SCALE GENOMIC DNA]</scope>
    <source>
        <strain evidence="3">V071</strain>
    </source>
</reference>
<evidence type="ECO:0000313" key="3">
    <source>
        <dbReference type="EMBL" id="KAK7803664.1"/>
    </source>
</evidence>
<feature type="compositionally biased region" description="Pro residues" evidence="2">
    <location>
        <begin position="80"/>
        <end position="89"/>
    </location>
</feature>
<evidence type="ECO:0000256" key="1">
    <source>
        <dbReference type="ARBA" id="ARBA00023284"/>
    </source>
</evidence>
<comment type="caution">
    <text evidence="3">The sequence shown here is derived from an EMBL/GenBank/DDBJ whole genome shotgun (WGS) entry which is preliminary data.</text>
</comment>
<dbReference type="InterPro" id="IPR011893">
    <property type="entry name" value="Selenoprotein_Rdx-typ"/>
</dbReference>
<dbReference type="Gene3D" id="3.40.30.10">
    <property type="entry name" value="Glutaredoxin"/>
    <property type="match status" value="1"/>
</dbReference>
<dbReference type="NCBIfam" id="TIGR02174">
    <property type="entry name" value="CXXU_selWTH"/>
    <property type="match status" value="1"/>
</dbReference>